<feature type="non-terminal residue" evidence="2">
    <location>
        <position position="1"/>
    </location>
</feature>
<feature type="non-terminal residue" evidence="2">
    <location>
        <position position="170"/>
    </location>
</feature>
<feature type="transmembrane region" description="Helical" evidence="1">
    <location>
        <begin position="102"/>
        <end position="121"/>
    </location>
</feature>
<keyword evidence="3" id="KW-1185">Reference proteome</keyword>
<organism evidence="2 3">
    <name type="scientific">Polyodon spathula</name>
    <name type="common">North American paddlefish</name>
    <name type="synonym">Squalus spathula</name>
    <dbReference type="NCBI Taxonomy" id="7913"/>
    <lineage>
        <taxon>Eukaryota</taxon>
        <taxon>Metazoa</taxon>
        <taxon>Chordata</taxon>
        <taxon>Craniata</taxon>
        <taxon>Vertebrata</taxon>
        <taxon>Euteleostomi</taxon>
        <taxon>Actinopterygii</taxon>
        <taxon>Chondrostei</taxon>
        <taxon>Acipenseriformes</taxon>
        <taxon>Polyodontidae</taxon>
        <taxon>Polyodon</taxon>
    </lineage>
</organism>
<dbReference type="Proteomes" id="UP001166093">
    <property type="component" value="Unassembled WGS sequence"/>
</dbReference>
<keyword evidence="1" id="KW-0472">Membrane</keyword>
<accession>A0ABS2YLH4</accession>
<evidence type="ECO:0000256" key="1">
    <source>
        <dbReference type="SAM" id="Phobius"/>
    </source>
</evidence>
<proteinExistence type="predicted"/>
<sequence length="170" mass="19511">MLDNLKRAVENGNGVNVEGALLTEQEVNQPKPAKRARTSFTADQLQVNICVRQENRRGSARFCCWAMYILYNQVRFYRDVPSIKTFKYKKQFELLLKRSKHIASSFCIVAGTVPVTVIVLYKTYTVFIYFLPTRNHTAIHTAQPEHHTAIHTAQPEHHTAIHTAQSEINN</sequence>
<comment type="caution">
    <text evidence="2">The sequence shown here is derived from an EMBL/GenBank/DDBJ whole genome shotgun (WGS) entry which is preliminary data.</text>
</comment>
<keyword evidence="1" id="KW-1133">Transmembrane helix</keyword>
<protein>
    <submittedName>
        <fullName evidence="2">LHX8 protein</fullName>
    </submittedName>
</protein>
<evidence type="ECO:0000313" key="3">
    <source>
        <dbReference type="Proteomes" id="UP001166093"/>
    </source>
</evidence>
<name>A0ABS2YLH4_POLSP</name>
<keyword evidence="1" id="KW-0812">Transmembrane</keyword>
<gene>
    <name evidence="2" type="primary">Lhx8_1</name>
    <name evidence="2" type="ORF">GTO93_0021947</name>
</gene>
<evidence type="ECO:0000313" key="2">
    <source>
        <dbReference type="EMBL" id="MBN3287447.1"/>
    </source>
</evidence>
<reference evidence="2" key="1">
    <citation type="journal article" date="2021" name="Cell">
        <title>Tracing the genetic footprints of vertebrate landing in non-teleost ray-finned fishes.</title>
        <authorList>
            <person name="Bi X."/>
            <person name="Wang K."/>
            <person name="Yang L."/>
            <person name="Pan H."/>
            <person name="Jiang H."/>
            <person name="Wei Q."/>
            <person name="Fang M."/>
            <person name="Yu H."/>
            <person name="Zhu C."/>
            <person name="Cai Y."/>
            <person name="He Y."/>
            <person name="Gan X."/>
            <person name="Zeng H."/>
            <person name="Yu D."/>
            <person name="Zhu Y."/>
            <person name="Jiang H."/>
            <person name="Qiu Q."/>
            <person name="Yang H."/>
            <person name="Zhang Y.E."/>
            <person name="Wang W."/>
            <person name="Zhu M."/>
            <person name="He S."/>
            <person name="Zhang G."/>
        </authorList>
    </citation>
    <scope>NUCLEOTIDE SEQUENCE</scope>
    <source>
        <strain evidence="2">Pddl_001</strain>
    </source>
</reference>
<dbReference type="EMBL" id="JAAWVQ010166076">
    <property type="protein sequence ID" value="MBN3287447.1"/>
    <property type="molecule type" value="Genomic_DNA"/>
</dbReference>